<feature type="domain" description="HMG box" evidence="7">
    <location>
        <begin position="6"/>
        <end position="79"/>
    </location>
</feature>
<dbReference type="OrthoDB" id="1919336at2759"/>
<dbReference type="Gene3D" id="1.10.30.10">
    <property type="entry name" value="High mobility group box domain"/>
    <property type="match status" value="2"/>
</dbReference>
<dbReference type="GO" id="GO:0006325">
    <property type="term" value="P:chromatin organization"/>
    <property type="evidence" value="ECO:0007669"/>
    <property type="project" value="UniProtKB-ARBA"/>
</dbReference>
<comment type="similarity">
    <text evidence="2">Belongs to the HMGB family.</text>
</comment>
<dbReference type="Pfam" id="PF00505">
    <property type="entry name" value="HMG_box"/>
    <property type="match status" value="1"/>
</dbReference>
<dbReference type="PANTHER" id="PTHR46261:SF18">
    <property type="entry name" value="DNA-BINDING PROTEIN MNB1B"/>
    <property type="match status" value="1"/>
</dbReference>
<accession>A0A6D2KRX6</accession>
<dbReference type="InterPro" id="IPR036910">
    <property type="entry name" value="HMG_box_dom_sf"/>
</dbReference>
<dbReference type="PROSITE" id="PS50118">
    <property type="entry name" value="HMG_BOX_2"/>
    <property type="match status" value="1"/>
</dbReference>
<evidence type="ECO:0000256" key="4">
    <source>
        <dbReference type="ARBA" id="ARBA00023242"/>
    </source>
</evidence>
<evidence type="ECO:0000313" key="9">
    <source>
        <dbReference type="Proteomes" id="UP000467841"/>
    </source>
</evidence>
<keyword evidence="9" id="KW-1185">Reference proteome</keyword>
<dbReference type="AlphaFoldDB" id="A0A6D2KRX6"/>
<dbReference type="PANTHER" id="PTHR46261">
    <property type="entry name" value="HIGH MOBILITY GROUP B PROTEIN 4-RELATED"/>
    <property type="match status" value="1"/>
</dbReference>
<dbReference type="GO" id="GO:0003677">
    <property type="term" value="F:DNA binding"/>
    <property type="evidence" value="ECO:0007669"/>
    <property type="project" value="UniProtKB-UniRule"/>
</dbReference>
<dbReference type="SMART" id="SM00398">
    <property type="entry name" value="HMG"/>
    <property type="match status" value="2"/>
</dbReference>
<reference evidence="8" key="1">
    <citation type="submission" date="2020-01" db="EMBL/GenBank/DDBJ databases">
        <authorList>
            <person name="Mishra B."/>
        </authorList>
    </citation>
    <scope>NUCLEOTIDE SEQUENCE [LARGE SCALE GENOMIC DNA]</scope>
</reference>
<dbReference type="GO" id="GO:0000785">
    <property type="term" value="C:chromatin"/>
    <property type="evidence" value="ECO:0007669"/>
    <property type="project" value="UniProtKB-ARBA"/>
</dbReference>
<gene>
    <name evidence="8" type="ORF">MERR_LOCUS39092</name>
</gene>
<comment type="caution">
    <text evidence="8">The sequence shown here is derived from an EMBL/GenBank/DDBJ whole genome shotgun (WGS) entry which is preliminary data.</text>
</comment>
<evidence type="ECO:0000256" key="1">
    <source>
        <dbReference type="ARBA" id="ARBA00004123"/>
    </source>
</evidence>
<evidence type="ECO:0000256" key="6">
    <source>
        <dbReference type="SAM" id="MobiDB-lite"/>
    </source>
</evidence>
<dbReference type="Proteomes" id="UP000467841">
    <property type="component" value="Unassembled WGS sequence"/>
</dbReference>
<evidence type="ECO:0000256" key="5">
    <source>
        <dbReference type="PROSITE-ProRule" id="PRU00267"/>
    </source>
</evidence>
<feature type="DNA-binding region" description="HMG box" evidence="5">
    <location>
        <begin position="6"/>
        <end position="79"/>
    </location>
</feature>
<dbReference type="GO" id="GO:0030527">
    <property type="term" value="F:structural constituent of chromatin"/>
    <property type="evidence" value="ECO:0007669"/>
    <property type="project" value="UniProtKB-ARBA"/>
</dbReference>
<evidence type="ECO:0000256" key="2">
    <source>
        <dbReference type="ARBA" id="ARBA00008774"/>
    </source>
</evidence>
<comment type="subcellular location">
    <subcellularLocation>
        <location evidence="1">Nucleus</location>
    </subcellularLocation>
</comment>
<organism evidence="8 9">
    <name type="scientific">Microthlaspi erraticum</name>
    <dbReference type="NCBI Taxonomy" id="1685480"/>
    <lineage>
        <taxon>Eukaryota</taxon>
        <taxon>Viridiplantae</taxon>
        <taxon>Streptophyta</taxon>
        <taxon>Embryophyta</taxon>
        <taxon>Tracheophyta</taxon>
        <taxon>Spermatophyta</taxon>
        <taxon>Magnoliopsida</taxon>
        <taxon>eudicotyledons</taxon>
        <taxon>Gunneridae</taxon>
        <taxon>Pentapetalae</taxon>
        <taxon>rosids</taxon>
        <taxon>malvids</taxon>
        <taxon>Brassicales</taxon>
        <taxon>Brassicaceae</taxon>
        <taxon>Coluteocarpeae</taxon>
        <taxon>Microthlaspi</taxon>
    </lineage>
</organism>
<keyword evidence="3 5" id="KW-0238">DNA-binding</keyword>
<protein>
    <recommendedName>
        <fullName evidence="7">HMG box domain-containing protein</fullName>
    </recommendedName>
</protein>
<dbReference type="SUPFAM" id="SSF47095">
    <property type="entry name" value="HMG-box"/>
    <property type="match status" value="2"/>
</dbReference>
<dbReference type="InterPro" id="IPR031061">
    <property type="entry name" value="HMGB_plant"/>
</dbReference>
<evidence type="ECO:0000259" key="7">
    <source>
        <dbReference type="PROSITE" id="PS50118"/>
    </source>
</evidence>
<dbReference type="GO" id="GO:0003682">
    <property type="term" value="F:chromatin binding"/>
    <property type="evidence" value="ECO:0007669"/>
    <property type="project" value="UniProtKB-ARBA"/>
</dbReference>
<dbReference type="EMBL" id="CACVBM020001495">
    <property type="protein sequence ID" value="CAA7051857.1"/>
    <property type="molecule type" value="Genomic_DNA"/>
</dbReference>
<keyword evidence="4 5" id="KW-0539">Nucleus</keyword>
<name>A0A6D2KRX6_9BRAS</name>
<dbReference type="GO" id="GO:0005634">
    <property type="term" value="C:nucleus"/>
    <property type="evidence" value="ECO:0007669"/>
    <property type="project" value="UniProtKB-SubCell"/>
</dbReference>
<feature type="region of interest" description="Disordered" evidence="6">
    <location>
        <begin position="1"/>
        <end position="21"/>
    </location>
</feature>
<evidence type="ECO:0000313" key="8">
    <source>
        <dbReference type="EMBL" id="CAA7051857.1"/>
    </source>
</evidence>
<evidence type="ECO:0000256" key="3">
    <source>
        <dbReference type="ARBA" id="ARBA00023125"/>
    </source>
</evidence>
<sequence length="271" mass="31942">MATPTDPRPLNSHFVMEKSSPPPMDENFIRTCYMMKNKEEFFKQRPKKESISAALRSFGNSWKSLSDADKAPYIEEASKHNVLMDAYNKWKSMSRTEKAPFLAKAKAPHSAKLAMHKRMMKDKNWDEDKEFDSFGFFIFWEESEKAHFCLFCEWFIEEYKKNHPEDQRLCNVNVKDEEWWTSVPEEVLQKAMEAWNDMSDSDKAPYALLAEQRRNEALHAYYALTIFRNEYKNKKINLEDGSDNKAWETMSAEQKSPYFAMAKTVLDSVKK</sequence>
<proteinExistence type="inferred from homology"/>
<dbReference type="InterPro" id="IPR009071">
    <property type="entry name" value="HMG_box_dom"/>
</dbReference>